<dbReference type="InterPro" id="IPR029044">
    <property type="entry name" value="Nucleotide-diphossugar_trans"/>
</dbReference>
<dbReference type="GO" id="GO:0070569">
    <property type="term" value="F:uridylyltransferase activity"/>
    <property type="evidence" value="ECO:0007669"/>
    <property type="project" value="InterPro"/>
</dbReference>
<name>A0A5C1AHZ2_9BACT</name>
<dbReference type="Proteomes" id="UP000324974">
    <property type="component" value="Chromosome"/>
</dbReference>
<dbReference type="InterPro" id="IPR039741">
    <property type="entry name" value="UDP-sugar_pyrophosphorylase"/>
</dbReference>
<sequence length="464" mass="50833">MMDLPPDLDQKLRSHDQQHLAFGWEALAIPERTNLVEQLAGLDFEHLKALYAKKDEPNAVLPSREQIEPLPVELRSDISPQVYTAGEDAIRRGEVAVLLVAGGQGSRLGSDRPKGVWPVGPVSGASLFQIHAEKVLALRRRYRASVPFLVMTSPATHHETTDFFAEHQYFGLPKEAVHFFQQGTMPALDIATGRLLLEKPGQLFLSPNGHGGTLTALADSGLLAKLKAEGVRHVFYFQVDNPLVRIADPAFVGRHIETDSEVSSKVVFKEKPEEKVGVLSLVNGRCTILEYSDLPEAMTRERTPTGELAFRAGSPAIHLFSVPFLERVTSGATRLAHHLARKKVPCLDAAGKPFTPTCENALKFELFVFDALPLADRWLAVAVERADEFSPLKNAKGADSPDTVRKDSIARAARWLEAAGVAVPRSNGEPTHALEISPLFALDETESRQKVDPALRITGPTLLS</sequence>
<reference evidence="5" key="1">
    <citation type="submission" date="2019-08" db="EMBL/GenBank/DDBJ databases">
        <title>Limnoglobus roseus gen. nov., sp. nov., a novel freshwater planctomycete with a giant genome from the family Gemmataceae.</title>
        <authorList>
            <person name="Kulichevskaya I.S."/>
            <person name="Naumoff D.G."/>
            <person name="Miroshnikov K."/>
            <person name="Ivanova A."/>
            <person name="Philippov D.A."/>
            <person name="Hakobyan A."/>
            <person name="Rijpstra I.C."/>
            <person name="Sinninghe Damste J.S."/>
            <person name="Liesack W."/>
            <person name="Dedysh S.N."/>
        </authorList>
    </citation>
    <scope>NUCLEOTIDE SEQUENCE [LARGE SCALE GENOMIC DNA]</scope>
    <source>
        <strain evidence="5">PX52</strain>
    </source>
</reference>
<dbReference type="CDD" id="cd04193">
    <property type="entry name" value="UDPGlcNAc_PPase"/>
    <property type="match status" value="1"/>
</dbReference>
<dbReference type="RefSeq" id="WP_149113269.1">
    <property type="nucleotide sequence ID" value="NZ_CP042425.1"/>
</dbReference>
<organism evidence="4 5">
    <name type="scientific">Limnoglobus roseus</name>
    <dbReference type="NCBI Taxonomy" id="2598579"/>
    <lineage>
        <taxon>Bacteria</taxon>
        <taxon>Pseudomonadati</taxon>
        <taxon>Planctomycetota</taxon>
        <taxon>Planctomycetia</taxon>
        <taxon>Gemmatales</taxon>
        <taxon>Gemmataceae</taxon>
        <taxon>Limnoglobus</taxon>
    </lineage>
</organism>
<comment type="similarity">
    <text evidence="1">Belongs to the UDPGP type 1 family.</text>
</comment>
<dbReference type="KEGG" id="lrs:PX52LOC_05851"/>
<dbReference type="Gene3D" id="3.90.550.10">
    <property type="entry name" value="Spore Coat Polysaccharide Biosynthesis Protein SpsA, Chain A"/>
    <property type="match status" value="1"/>
</dbReference>
<keyword evidence="3" id="KW-0548">Nucleotidyltransferase</keyword>
<dbReference type="EMBL" id="CP042425">
    <property type="protein sequence ID" value="QEL18811.1"/>
    <property type="molecule type" value="Genomic_DNA"/>
</dbReference>
<proteinExistence type="inferred from homology"/>
<evidence type="ECO:0000256" key="2">
    <source>
        <dbReference type="ARBA" id="ARBA00022679"/>
    </source>
</evidence>
<accession>A0A5C1AHZ2</accession>
<evidence type="ECO:0000256" key="3">
    <source>
        <dbReference type="ARBA" id="ARBA00022695"/>
    </source>
</evidence>
<protein>
    <submittedName>
        <fullName evidence="4">UDPGP type 1 family protein</fullName>
    </submittedName>
</protein>
<dbReference type="PANTHER" id="PTHR11952:SF2">
    <property type="entry name" value="LD24639P"/>
    <property type="match status" value="1"/>
</dbReference>
<dbReference type="SUPFAM" id="SSF53448">
    <property type="entry name" value="Nucleotide-diphospho-sugar transferases"/>
    <property type="match status" value="1"/>
</dbReference>
<dbReference type="AlphaFoldDB" id="A0A5C1AHZ2"/>
<keyword evidence="5" id="KW-1185">Reference proteome</keyword>
<dbReference type="Pfam" id="PF01704">
    <property type="entry name" value="UDPGP"/>
    <property type="match status" value="1"/>
</dbReference>
<evidence type="ECO:0000313" key="4">
    <source>
        <dbReference type="EMBL" id="QEL18811.1"/>
    </source>
</evidence>
<evidence type="ECO:0000256" key="1">
    <source>
        <dbReference type="ARBA" id="ARBA00010401"/>
    </source>
</evidence>
<dbReference type="OrthoDB" id="9806910at2"/>
<gene>
    <name evidence="4" type="ORF">PX52LOC_05851</name>
</gene>
<evidence type="ECO:0000313" key="5">
    <source>
        <dbReference type="Proteomes" id="UP000324974"/>
    </source>
</evidence>
<dbReference type="InterPro" id="IPR002618">
    <property type="entry name" value="UDPGP_fam"/>
</dbReference>
<dbReference type="PANTHER" id="PTHR11952">
    <property type="entry name" value="UDP- GLUCOSE PYROPHOSPHORYLASE"/>
    <property type="match status" value="1"/>
</dbReference>
<keyword evidence="2" id="KW-0808">Transferase</keyword>